<accession>A0A8C3I6K0</accession>
<dbReference type="Pfam" id="PF19031">
    <property type="entry name" value="Intu_longin_1"/>
    <property type="match status" value="1"/>
</dbReference>
<dbReference type="GeneTree" id="ENSGT00390000004713"/>
<keyword evidence="6" id="KW-1185">Reference proteome</keyword>
<dbReference type="PANTHER" id="PTHR13056:SF0">
    <property type="entry name" value="VACUOLAR FUSION PROTEIN CCZ1 HOMOLOG-RELATED"/>
    <property type="match status" value="1"/>
</dbReference>
<organism evidence="5 6">
    <name type="scientific">Chrysemys picta bellii</name>
    <name type="common">Western painted turtle</name>
    <name type="synonym">Emys bellii</name>
    <dbReference type="NCBI Taxonomy" id="8478"/>
    <lineage>
        <taxon>Eukaryota</taxon>
        <taxon>Metazoa</taxon>
        <taxon>Chordata</taxon>
        <taxon>Craniata</taxon>
        <taxon>Vertebrata</taxon>
        <taxon>Euteleostomi</taxon>
        <taxon>Archelosauria</taxon>
        <taxon>Testudinata</taxon>
        <taxon>Testudines</taxon>
        <taxon>Cryptodira</taxon>
        <taxon>Durocryptodira</taxon>
        <taxon>Testudinoidea</taxon>
        <taxon>Emydidae</taxon>
        <taxon>Chrysemys</taxon>
    </lineage>
</organism>
<dbReference type="Proteomes" id="UP000694380">
    <property type="component" value="Unplaced"/>
</dbReference>
<comment type="similarity">
    <text evidence="1">Belongs to the CCZ1 family.</text>
</comment>
<dbReference type="Ensembl" id="ENSCPBT00000033298.1">
    <property type="protein sequence ID" value="ENSCPBP00000028269.1"/>
    <property type="gene ID" value="ENSCPBG00000019986.1"/>
</dbReference>
<dbReference type="InterPro" id="IPR043987">
    <property type="entry name" value="CCZ1/INTU/HSP4_longin_1"/>
</dbReference>
<evidence type="ECO:0000256" key="1">
    <source>
        <dbReference type="ARBA" id="ARBA00005352"/>
    </source>
</evidence>
<reference evidence="5" key="2">
    <citation type="submission" date="2025-09" db="UniProtKB">
        <authorList>
            <consortium name="Ensembl"/>
        </authorList>
    </citation>
    <scope>IDENTIFICATION</scope>
</reference>
<reference evidence="5" key="1">
    <citation type="submission" date="2025-08" db="UniProtKB">
        <authorList>
            <consortium name="Ensembl"/>
        </authorList>
    </citation>
    <scope>IDENTIFICATION</scope>
</reference>
<dbReference type="InterPro" id="IPR043989">
    <property type="entry name" value="CCZ1/INTU/HSP4_longin_3"/>
</dbReference>
<dbReference type="GO" id="GO:0016192">
    <property type="term" value="P:vesicle-mediated transport"/>
    <property type="evidence" value="ECO:0007669"/>
    <property type="project" value="InterPro"/>
</dbReference>
<gene>
    <name evidence="5" type="primary">CCZ1</name>
</gene>
<sequence>MAAAAAGGAGQEKQLAPALLSFFIYNPKLGPREGEEEKKILFYHPNEVEKNEKIRNVGLCEAIVQFTRTFSPSKPAKSLHTQKNRQFFNEPEENFWMVMVVRNPVIEKYHKDGKPVIEYQEEELLDKVYSSVLQQCYSMYKLFNGTFLKAIEDGGVRVLKERLEKFFHRYLQTLHLQSCDLLDVFCGISFFPLDKMTYLKIQSFINRMEESLNIVKYTAFLYNDQLIWSGLEQDDMRILYKYLTTSLFPRHIEPELAGRDSPIRAEMPGNLQHYGRFLTGPLNLNDPEAKCRFPKIFVNTDGTYEELHLIVYKAMSAAVCFMIDASMQPTLDFCRKLDSIVGPQLTVLASDICEQYNINKRISGSEKEPQFKFIYFNHMNLAEKSTIHMRKTPSVSLTSVHPDLMKILGDINSDFTRVDEDEEIIVKAMSDYWVVGKKSDQRELYVILNQKNANLIEVNETLLMTGWGRITTSSFAGSGSCVAESSGSLTTPLSVSAFSAAASSCFLASSAFLMAISLSSHKQKFILVYHCNKFMQTYHRLK</sequence>
<dbReference type="InterPro" id="IPR043988">
    <property type="entry name" value="CCZ1/INTU_longin_2"/>
</dbReference>
<dbReference type="InterPro" id="IPR013176">
    <property type="entry name" value="Ccz1"/>
</dbReference>
<dbReference type="Pfam" id="PF19032">
    <property type="entry name" value="Intu_longin_2"/>
    <property type="match status" value="1"/>
</dbReference>
<dbReference type="PANTHER" id="PTHR13056">
    <property type="entry name" value="VACUOLAR FUSION PROTEIN CCZ1 HOMOLOG-RELATED"/>
    <property type="match status" value="1"/>
</dbReference>
<feature type="domain" description="CCZ1/INTU/HPS4 third Longin" evidence="4">
    <location>
        <begin position="367"/>
        <end position="460"/>
    </location>
</feature>
<dbReference type="GO" id="GO:0035658">
    <property type="term" value="C:Mon1-Ccz1 complex"/>
    <property type="evidence" value="ECO:0007669"/>
    <property type="project" value="InterPro"/>
</dbReference>
<evidence type="ECO:0000259" key="3">
    <source>
        <dbReference type="Pfam" id="PF19032"/>
    </source>
</evidence>
<evidence type="ECO:0000259" key="4">
    <source>
        <dbReference type="Pfam" id="PF19033"/>
    </source>
</evidence>
<evidence type="ECO:0000313" key="5">
    <source>
        <dbReference type="Ensembl" id="ENSCPBP00000028269.1"/>
    </source>
</evidence>
<proteinExistence type="inferred from homology"/>
<protein>
    <submittedName>
        <fullName evidence="5">CCZ1 homolog, vacuolar protein trafficking and biosis associated</fullName>
    </submittedName>
</protein>
<dbReference type="AlphaFoldDB" id="A0A8C3I6K0"/>
<evidence type="ECO:0000313" key="6">
    <source>
        <dbReference type="Proteomes" id="UP000694380"/>
    </source>
</evidence>
<name>A0A8C3I6K0_CHRPI</name>
<feature type="domain" description="CCZ1/INTU second Longin" evidence="3">
    <location>
        <begin position="215"/>
        <end position="341"/>
    </location>
</feature>
<dbReference type="Pfam" id="PF19033">
    <property type="entry name" value="Intu_longin_3"/>
    <property type="match status" value="1"/>
</dbReference>
<evidence type="ECO:0000259" key="2">
    <source>
        <dbReference type="Pfam" id="PF19031"/>
    </source>
</evidence>
<feature type="domain" description="CCZ1/INTU/HSP4 first Longin" evidence="2">
    <location>
        <begin position="20"/>
        <end position="145"/>
    </location>
</feature>